<proteinExistence type="predicted"/>
<dbReference type="EMBL" id="JAERMS010000019">
    <property type="protein sequence ID" value="MBO1363562.1"/>
    <property type="molecule type" value="Genomic_DNA"/>
</dbReference>
<gene>
    <name evidence="1" type="ORF">JHU38_07230</name>
</gene>
<comment type="caution">
    <text evidence="1">The sequence shown here is derived from an EMBL/GenBank/DDBJ whole genome shotgun (WGS) entry which is preliminary data.</text>
</comment>
<dbReference type="Proteomes" id="UP000664265">
    <property type="component" value="Unassembled WGS sequence"/>
</dbReference>
<accession>A0ABS3M5W0</accession>
<keyword evidence="2" id="KW-1185">Reference proteome</keyword>
<name>A0ABS3M5W0_9BACT</name>
<reference evidence="1 2" key="1">
    <citation type="submission" date="2021-01" db="EMBL/GenBank/DDBJ databases">
        <title>Prevotella A2931 sp. nov.</title>
        <authorList>
            <person name="Buhl M."/>
            <person name="Oberhettinger P."/>
        </authorList>
    </citation>
    <scope>NUCLEOTIDE SEQUENCE [LARGE SCALE GENOMIC DNA]</scope>
    <source>
        <strain evidence="1 2">A2931</strain>
    </source>
</reference>
<dbReference type="RefSeq" id="WP_107582115.1">
    <property type="nucleotide sequence ID" value="NZ_JAERMS010000019.1"/>
</dbReference>
<evidence type="ECO:0000313" key="1">
    <source>
        <dbReference type="EMBL" id="MBO1363562.1"/>
    </source>
</evidence>
<sequence length="66" mass="7343">MKKAYRDTSNYTPPFTVSAKAINLIADISALIERHAVRLEQADKFLKSGKKPFQPVGNNVACLCFD</sequence>
<evidence type="ECO:0000313" key="2">
    <source>
        <dbReference type="Proteomes" id="UP000664265"/>
    </source>
</evidence>
<protein>
    <submittedName>
        <fullName evidence="1">Uncharacterized protein</fullName>
    </submittedName>
</protein>
<organism evidence="1 2">
    <name type="scientific">Prevotella illustrans</name>
    <dbReference type="NCBI Taxonomy" id="2800387"/>
    <lineage>
        <taxon>Bacteria</taxon>
        <taxon>Pseudomonadati</taxon>
        <taxon>Bacteroidota</taxon>
        <taxon>Bacteroidia</taxon>
        <taxon>Bacteroidales</taxon>
        <taxon>Prevotellaceae</taxon>
        <taxon>Prevotella</taxon>
    </lineage>
</organism>